<organism evidence="2 3">
    <name type="scientific">Streptomyces vastus</name>
    <dbReference type="NCBI Taxonomy" id="285451"/>
    <lineage>
        <taxon>Bacteria</taxon>
        <taxon>Bacillati</taxon>
        <taxon>Actinomycetota</taxon>
        <taxon>Actinomycetes</taxon>
        <taxon>Kitasatosporales</taxon>
        <taxon>Streptomycetaceae</taxon>
        <taxon>Streptomyces</taxon>
    </lineage>
</organism>
<keyword evidence="3" id="KW-1185">Reference proteome</keyword>
<name>A0ABP6DQX9_9ACTN</name>
<feature type="compositionally biased region" description="Polar residues" evidence="1">
    <location>
        <begin position="7"/>
        <end position="17"/>
    </location>
</feature>
<gene>
    <name evidence="2" type="ORF">GCM10010307_56280</name>
</gene>
<dbReference type="EMBL" id="BAAASJ010000076">
    <property type="protein sequence ID" value="GAA2648602.1"/>
    <property type="molecule type" value="Genomic_DNA"/>
</dbReference>
<accession>A0ABP6DQX9</accession>
<sequence length="115" mass="11951">MCPGRSGTVSTETSGEQAQAGLDGDLAEALVRSRRTDHRAGLELLRLALRDAASPWAHVLDSVSATLPALAGDERTAVMRLAAQGPPEEQVGLDPYAPPTSSPVFLPDPVVGGPR</sequence>
<feature type="region of interest" description="Disordered" evidence="1">
    <location>
        <begin position="1"/>
        <end position="22"/>
    </location>
</feature>
<proteinExistence type="predicted"/>
<evidence type="ECO:0000313" key="2">
    <source>
        <dbReference type="EMBL" id="GAA2648602.1"/>
    </source>
</evidence>
<comment type="caution">
    <text evidence="2">The sequence shown here is derived from an EMBL/GenBank/DDBJ whole genome shotgun (WGS) entry which is preliminary data.</text>
</comment>
<dbReference type="Proteomes" id="UP001500151">
    <property type="component" value="Unassembled WGS sequence"/>
</dbReference>
<evidence type="ECO:0000256" key="1">
    <source>
        <dbReference type="SAM" id="MobiDB-lite"/>
    </source>
</evidence>
<evidence type="ECO:0000313" key="3">
    <source>
        <dbReference type="Proteomes" id="UP001500151"/>
    </source>
</evidence>
<protein>
    <submittedName>
        <fullName evidence="2">Uncharacterized protein</fullName>
    </submittedName>
</protein>
<feature type="region of interest" description="Disordered" evidence="1">
    <location>
        <begin position="88"/>
        <end position="115"/>
    </location>
</feature>
<reference evidence="3" key="1">
    <citation type="journal article" date="2019" name="Int. J. Syst. Evol. Microbiol.">
        <title>The Global Catalogue of Microorganisms (GCM) 10K type strain sequencing project: providing services to taxonomists for standard genome sequencing and annotation.</title>
        <authorList>
            <consortium name="The Broad Institute Genomics Platform"/>
            <consortium name="The Broad Institute Genome Sequencing Center for Infectious Disease"/>
            <person name="Wu L."/>
            <person name="Ma J."/>
        </authorList>
    </citation>
    <scope>NUCLEOTIDE SEQUENCE [LARGE SCALE GENOMIC DNA]</scope>
    <source>
        <strain evidence="3">JCM 4524</strain>
    </source>
</reference>